<comment type="caution">
    <text evidence="2">The sequence shown here is derived from an EMBL/GenBank/DDBJ whole genome shotgun (WGS) entry which is preliminary data.</text>
</comment>
<accession>A0A0L7KVD5</accession>
<name>A0A0L7KVD5_OPEBR</name>
<feature type="compositionally biased region" description="Polar residues" evidence="1">
    <location>
        <begin position="1"/>
        <end position="10"/>
    </location>
</feature>
<keyword evidence="3" id="KW-1185">Reference proteome</keyword>
<evidence type="ECO:0000256" key="1">
    <source>
        <dbReference type="SAM" id="MobiDB-lite"/>
    </source>
</evidence>
<dbReference type="AlphaFoldDB" id="A0A0L7KVD5"/>
<protein>
    <submittedName>
        <fullName evidence="2">Putative zinc finger protein Kr18</fullName>
    </submittedName>
</protein>
<proteinExistence type="predicted"/>
<evidence type="ECO:0000313" key="2">
    <source>
        <dbReference type="EMBL" id="KOB66999.1"/>
    </source>
</evidence>
<organism evidence="2 3">
    <name type="scientific">Operophtera brumata</name>
    <name type="common">Winter moth</name>
    <name type="synonym">Phalaena brumata</name>
    <dbReference type="NCBI Taxonomy" id="104452"/>
    <lineage>
        <taxon>Eukaryota</taxon>
        <taxon>Metazoa</taxon>
        <taxon>Ecdysozoa</taxon>
        <taxon>Arthropoda</taxon>
        <taxon>Hexapoda</taxon>
        <taxon>Insecta</taxon>
        <taxon>Pterygota</taxon>
        <taxon>Neoptera</taxon>
        <taxon>Endopterygota</taxon>
        <taxon>Lepidoptera</taxon>
        <taxon>Glossata</taxon>
        <taxon>Ditrysia</taxon>
        <taxon>Geometroidea</taxon>
        <taxon>Geometridae</taxon>
        <taxon>Larentiinae</taxon>
        <taxon>Operophtera</taxon>
    </lineage>
</organism>
<gene>
    <name evidence="2" type="ORF">OBRU01_20438</name>
</gene>
<reference evidence="2 3" key="1">
    <citation type="journal article" date="2015" name="Genome Biol. Evol.">
        <title>The genome of winter moth (Operophtera brumata) provides a genomic perspective on sexual dimorphism and phenology.</title>
        <authorList>
            <person name="Derks M.F."/>
            <person name="Smit S."/>
            <person name="Salis L."/>
            <person name="Schijlen E."/>
            <person name="Bossers A."/>
            <person name="Mateman C."/>
            <person name="Pijl A.S."/>
            <person name="de Ridder D."/>
            <person name="Groenen M.A."/>
            <person name="Visser M.E."/>
            <person name="Megens H.J."/>
        </authorList>
    </citation>
    <scope>NUCLEOTIDE SEQUENCE [LARGE SCALE GENOMIC DNA]</scope>
    <source>
        <strain evidence="2">WM2013NL</strain>
        <tissue evidence="2">Head and thorax</tissue>
    </source>
</reference>
<evidence type="ECO:0000313" key="3">
    <source>
        <dbReference type="Proteomes" id="UP000037510"/>
    </source>
</evidence>
<feature type="region of interest" description="Disordered" evidence="1">
    <location>
        <begin position="144"/>
        <end position="166"/>
    </location>
</feature>
<dbReference type="Proteomes" id="UP000037510">
    <property type="component" value="Unassembled WGS sequence"/>
</dbReference>
<sequence length="246" mass="27514">MAMNSSSTVGKNHVDSKSEDENIKEEIGVTVKLEPLECLVCVVRSSDSYELQCTRTLALGTPLHDFLARFTQVELSSAGPCPKYVCKTCVDLINVLEQAEIEYLKIKETFETLLSKNPLFELTIPHPIKLSSVKNELFKAGRAEGDSEDEPLARTKKKHNKGFMQSSRNTSVSNKFKCCSWECDECEAHGEEGGPIALAAHKLTRHTITEVPVVKTEDTNDMDTERYYVSLLVNTWLYLPVSLPLV</sequence>
<feature type="region of interest" description="Disordered" evidence="1">
    <location>
        <begin position="1"/>
        <end position="20"/>
    </location>
</feature>
<dbReference type="EMBL" id="JTDY01005441">
    <property type="protein sequence ID" value="KOB66999.1"/>
    <property type="molecule type" value="Genomic_DNA"/>
</dbReference>